<dbReference type="EMBL" id="ACCH01000267">
    <property type="protein sequence ID" value="EEF88722.1"/>
    <property type="molecule type" value="Genomic_DNA"/>
</dbReference>
<reference evidence="1 2" key="1">
    <citation type="submission" date="2008-12" db="EMBL/GenBank/DDBJ databases">
        <authorList>
            <person name="Fulton L."/>
            <person name="Clifton S."/>
            <person name="Fulton B."/>
            <person name="Xu J."/>
            <person name="Minx P."/>
            <person name="Pepin K.H."/>
            <person name="Johnson M."/>
            <person name="Bhonagiri V."/>
            <person name="Nash W.E."/>
            <person name="Mardis E.R."/>
            <person name="Wilson R.K."/>
        </authorList>
    </citation>
    <scope>NUCLEOTIDE SEQUENCE [LARGE SCALE GENOMIC DNA]</scope>
    <source>
        <strain evidence="1 2">DSM 14838</strain>
    </source>
</reference>
<reference evidence="1 2" key="2">
    <citation type="submission" date="2009-01" db="EMBL/GenBank/DDBJ databases">
        <title>Draft genome sequence of Bacteroides cellulosilyticus (DSM 14838).</title>
        <authorList>
            <person name="Sudarsanam P."/>
            <person name="Ley R."/>
            <person name="Guruge J."/>
            <person name="Turnbaugh P.J."/>
            <person name="Mahowald M."/>
            <person name="Liep D."/>
            <person name="Gordon J."/>
        </authorList>
    </citation>
    <scope>NUCLEOTIDE SEQUENCE [LARGE SCALE GENOMIC DNA]</scope>
    <source>
        <strain evidence="1 2">DSM 14838</strain>
    </source>
</reference>
<dbReference type="Proteomes" id="UP000003711">
    <property type="component" value="Unassembled WGS sequence"/>
</dbReference>
<name>E2NH88_9BACE</name>
<protein>
    <submittedName>
        <fullName evidence="1">Uncharacterized protein</fullName>
    </submittedName>
</protein>
<organism evidence="1 2">
    <name type="scientific">Bacteroides cellulosilyticus DSM 14838</name>
    <dbReference type="NCBI Taxonomy" id="537012"/>
    <lineage>
        <taxon>Bacteria</taxon>
        <taxon>Pseudomonadati</taxon>
        <taxon>Bacteroidota</taxon>
        <taxon>Bacteroidia</taxon>
        <taxon>Bacteroidales</taxon>
        <taxon>Bacteroidaceae</taxon>
        <taxon>Bacteroides</taxon>
    </lineage>
</organism>
<dbReference type="HOGENOM" id="CLU_3246958_0_0_10"/>
<gene>
    <name evidence="1" type="ORF">BACCELL_03664</name>
</gene>
<dbReference type="AlphaFoldDB" id="E2NH88"/>
<proteinExistence type="predicted"/>
<sequence>MNNSFIPRNQQFHCLKPGVSCLETTSFTPGNKLFPQRELKCR</sequence>
<comment type="caution">
    <text evidence="1">The sequence shown here is derived from an EMBL/GenBank/DDBJ whole genome shotgun (WGS) entry which is preliminary data.</text>
</comment>
<accession>E2NH88</accession>
<evidence type="ECO:0000313" key="1">
    <source>
        <dbReference type="EMBL" id="EEF88722.1"/>
    </source>
</evidence>
<evidence type="ECO:0000313" key="2">
    <source>
        <dbReference type="Proteomes" id="UP000003711"/>
    </source>
</evidence>